<dbReference type="Pfam" id="PF18962">
    <property type="entry name" value="Por_Secre_tail"/>
    <property type="match status" value="1"/>
</dbReference>
<dbReference type="Gene3D" id="2.60.40.10">
    <property type="entry name" value="Immunoglobulins"/>
    <property type="match status" value="1"/>
</dbReference>
<gene>
    <name evidence="2" type="ORF">GCM10022407_33630</name>
</gene>
<dbReference type="NCBIfam" id="TIGR04183">
    <property type="entry name" value="Por_Secre_tail"/>
    <property type="match status" value="1"/>
</dbReference>
<protein>
    <recommendedName>
        <fullName evidence="1">Secretion system C-terminal sorting domain-containing protein</fullName>
    </recommendedName>
</protein>
<evidence type="ECO:0000259" key="1">
    <source>
        <dbReference type="Pfam" id="PF18962"/>
    </source>
</evidence>
<dbReference type="InterPro" id="IPR026444">
    <property type="entry name" value="Secre_tail"/>
</dbReference>
<proteinExistence type="predicted"/>
<accession>A0ABP7QQ47</accession>
<comment type="caution">
    <text evidence="2">The sequence shown here is derived from an EMBL/GenBank/DDBJ whole genome shotgun (WGS) entry which is preliminary data.</text>
</comment>
<evidence type="ECO:0000313" key="2">
    <source>
        <dbReference type="EMBL" id="GAA3986052.1"/>
    </source>
</evidence>
<dbReference type="EMBL" id="BAABDI010000028">
    <property type="protein sequence ID" value="GAA3986052.1"/>
    <property type="molecule type" value="Genomic_DNA"/>
</dbReference>
<sequence length="406" mass="42225">MNSFILNHLFSASPKLFIIALTVFGTQESSAQSLTKKSQDFSGAVPTPSTYVTSSTAASATNSGAAGYFTPNFTQPGFGAFGVSDQNASTTANVIPVVFADQVFQAGSTGNEVTFQLGQEGQFGFDNNNSVRVGVSLNGGAPVTALTILGPNSNAAPKFAIGQGASASGSYATPNTVTQGTIATSQNPNAGSIANFTVNLPNFTTRTTVGVTITISAARRSIVLISNVIISSDSPLPVELTRFAATAKGQGVTVDWATASEKNSDRFEVQRSATGEAFETVGTVKGQGNTSSTHAYTLVDSRPLAGRSYYRLRQVDTDGTTAYSPVVAVQLRAELAVYPNPSAGIVTLPAALGDVRYRLLNTIGQTLLSGQATGNDQLDLSKLAKGTFFLELTGEAGRTTQRLVRE</sequence>
<name>A0ABP7QQ47_9BACT</name>
<feature type="domain" description="Secretion system C-terminal sorting" evidence="1">
    <location>
        <begin position="337"/>
        <end position="404"/>
    </location>
</feature>
<evidence type="ECO:0000313" key="3">
    <source>
        <dbReference type="Proteomes" id="UP001501556"/>
    </source>
</evidence>
<keyword evidence="3" id="KW-1185">Reference proteome</keyword>
<dbReference type="Proteomes" id="UP001501556">
    <property type="component" value="Unassembled WGS sequence"/>
</dbReference>
<reference evidence="3" key="1">
    <citation type="journal article" date="2019" name="Int. J. Syst. Evol. Microbiol.">
        <title>The Global Catalogue of Microorganisms (GCM) 10K type strain sequencing project: providing services to taxonomists for standard genome sequencing and annotation.</title>
        <authorList>
            <consortium name="The Broad Institute Genomics Platform"/>
            <consortium name="The Broad Institute Genome Sequencing Center for Infectious Disease"/>
            <person name="Wu L."/>
            <person name="Ma J."/>
        </authorList>
    </citation>
    <scope>NUCLEOTIDE SEQUENCE [LARGE SCALE GENOMIC DNA]</scope>
    <source>
        <strain evidence="3">JCM 17217</strain>
    </source>
</reference>
<dbReference type="InterPro" id="IPR013783">
    <property type="entry name" value="Ig-like_fold"/>
</dbReference>
<organism evidence="2 3">
    <name type="scientific">Hymenobacter antarcticus</name>
    <dbReference type="NCBI Taxonomy" id="486270"/>
    <lineage>
        <taxon>Bacteria</taxon>
        <taxon>Pseudomonadati</taxon>
        <taxon>Bacteroidota</taxon>
        <taxon>Cytophagia</taxon>
        <taxon>Cytophagales</taxon>
        <taxon>Hymenobacteraceae</taxon>
        <taxon>Hymenobacter</taxon>
    </lineage>
</organism>